<evidence type="ECO:0000313" key="1">
    <source>
        <dbReference type="EMBL" id="KAF9503923.1"/>
    </source>
</evidence>
<name>A0A9P6APY7_9AGAM</name>
<keyword evidence="3" id="KW-1185">Reference proteome</keyword>
<dbReference type="AlphaFoldDB" id="A0A9P6APY7"/>
<evidence type="ECO:0000313" key="2">
    <source>
        <dbReference type="EMBL" id="KAF9509537.1"/>
    </source>
</evidence>
<organism evidence="2 3">
    <name type="scientific">Hydnum rufescens UP504</name>
    <dbReference type="NCBI Taxonomy" id="1448309"/>
    <lineage>
        <taxon>Eukaryota</taxon>
        <taxon>Fungi</taxon>
        <taxon>Dikarya</taxon>
        <taxon>Basidiomycota</taxon>
        <taxon>Agaricomycotina</taxon>
        <taxon>Agaricomycetes</taxon>
        <taxon>Cantharellales</taxon>
        <taxon>Hydnaceae</taxon>
        <taxon>Hydnum</taxon>
    </lineage>
</organism>
<dbReference type="EMBL" id="MU129286">
    <property type="protein sequence ID" value="KAF9503923.1"/>
    <property type="molecule type" value="Genomic_DNA"/>
</dbReference>
<gene>
    <name evidence="2" type="ORF">BS47DRAFT_145604</name>
    <name evidence="1" type="ORF">BS47DRAFT_736132</name>
</gene>
<reference evidence="2" key="1">
    <citation type="journal article" date="2020" name="Nat. Commun.">
        <title>Large-scale genome sequencing of mycorrhizal fungi provides insights into the early evolution of symbiotic traits.</title>
        <authorList>
            <person name="Miyauchi S."/>
            <person name="Kiss E."/>
            <person name="Kuo A."/>
            <person name="Drula E."/>
            <person name="Kohler A."/>
            <person name="Sanchez-Garcia M."/>
            <person name="Morin E."/>
            <person name="Andreopoulos B."/>
            <person name="Barry K.W."/>
            <person name="Bonito G."/>
            <person name="Buee M."/>
            <person name="Carver A."/>
            <person name="Chen C."/>
            <person name="Cichocki N."/>
            <person name="Clum A."/>
            <person name="Culley D."/>
            <person name="Crous P.W."/>
            <person name="Fauchery L."/>
            <person name="Girlanda M."/>
            <person name="Hayes R.D."/>
            <person name="Keri Z."/>
            <person name="LaButti K."/>
            <person name="Lipzen A."/>
            <person name="Lombard V."/>
            <person name="Magnuson J."/>
            <person name="Maillard F."/>
            <person name="Murat C."/>
            <person name="Nolan M."/>
            <person name="Ohm R.A."/>
            <person name="Pangilinan J."/>
            <person name="Pereira M.F."/>
            <person name="Perotto S."/>
            <person name="Peter M."/>
            <person name="Pfister S."/>
            <person name="Riley R."/>
            <person name="Sitrit Y."/>
            <person name="Stielow J.B."/>
            <person name="Szollosi G."/>
            <person name="Zifcakova L."/>
            <person name="Stursova M."/>
            <person name="Spatafora J.W."/>
            <person name="Tedersoo L."/>
            <person name="Vaario L.M."/>
            <person name="Yamada A."/>
            <person name="Yan M."/>
            <person name="Wang P."/>
            <person name="Xu J."/>
            <person name="Bruns T."/>
            <person name="Baldrian P."/>
            <person name="Vilgalys R."/>
            <person name="Dunand C."/>
            <person name="Henrissat B."/>
            <person name="Grigoriev I.V."/>
            <person name="Hibbett D."/>
            <person name="Nagy L.G."/>
            <person name="Martin F.M."/>
        </authorList>
    </citation>
    <scope>NUCLEOTIDE SEQUENCE</scope>
    <source>
        <strain evidence="2">UP504</strain>
    </source>
</reference>
<accession>A0A9P6APY7</accession>
<evidence type="ECO:0000313" key="3">
    <source>
        <dbReference type="Proteomes" id="UP000886523"/>
    </source>
</evidence>
<dbReference type="Proteomes" id="UP000886523">
    <property type="component" value="Unassembled WGS sequence"/>
</dbReference>
<proteinExistence type="predicted"/>
<sequence>MDEKSIMHSSFPLLARPISGFTFDSSSSGLATVIVLLSSANSPMLHPDLPPTPNLMCLETVSSSVCTTMHTHSDFLSSLQIPHSPRPLGCKSKFALWAGRCPAFTSQDVSWRSEAWRSNRPPSSHFPLLLCLVCDRS</sequence>
<dbReference type="EMBL" id="MU129033">
    <property type="protein sequence ID" value="KAF9509537.1"/>
    <property type="molecule type" value="Genomic_DNA"/>
</dbReference>
<protein>
    <submittedName>
        <fullName evidence="2">Uncharacterized protein</fullName>
    </submittedName>
</protein>
<comment type="caution">
    <text evidence="2">The sequence shown here is derived from an EMBL/GenBank/DDBJ whole genome shotgun (WGS) entry which is preliminary data.</text>
</comment>